<dbReference type="AlphaFoldDB" id="A0AAV4NVG1"/>
<evidence type="ECO:0000313" key="2">
    <source>
        <dbReference type="Proteomes" id="UP001054945"/>
    </source>
</evidence>
<name>A0AAV4NVG1_CAEEX</name>
<proteinExistence type="predicted"/>
<keyword evidence="2" id="KW-1185">Reference proteome</keyword>
<accession>A0AAV4NVG1</accession>
<evidence type="ECO:0000313" key="1">
    <source>
        <dbReference type="EMBL" id="GIX88414.1"/>
    </source>
</evidence>
<gene>
    <name evidence="1" type="ORF">CEXT_337821</name>
</gene>
<protein>
    <submittedName>
        <fullName evidence="1">Uncharacterized protein</fullName>
    </submittedName>
</protein>
<comment type="caution">
    <text evidence="1">The sequence shown here is derived from an EMBL/GenBank/DDBJ whole genome shotgun (WGS) entry which is preliminary data.</text>
</comment>
<organism evidence="1 2">
    <name type="scientific">Caerostris extrusa</name>
    <name type="common">Bark spider</name>
    <name type="synonym">Caerostris bankana</name>
    <dbReference type="NCBI Taxonomy" id="172846"/>
    <lineage>
        <taxon>Eukaryota</taxon>
        <taxon>Metazoa</taxon>
        <taxon>Ecdysozoa</taxon>
        <taxon>Arthropoda</taxon>
        <taxon>Chelicerata</taxon>
        <taxon>Arachnida</taxon>
        <taxon>Araneae</taxon>
        <taxon>Araneomorphae</taxon>
        <taxon>Entelegynae</taxon>
        <taxon>Araneoidea</taxon>
        <taxon>Araneidae</taxon>
        <taxon>Caerostris</taxon>
    </lineage>
</organism>
<dbReference type="Proteomes" id="UP001054945">
    <property type="component" value="Unassembled WGS sequence"/>
</dbReference>
<reference evidence="1 2" key="1">
    <citation type="submission" date="2021-06" db="EMBL/GenBank/DDBJ databases">
        <title>Caerostris extrusa draft genome.</title>
        <authorList>
            <person name="Kono N."/>
            <person name="Arakawa K."/>
        </authorList>
    </citation>
    <scope>NUCLEOTIDE SEQUENCE [LARGE SCALE GENOMIC DNA]</scope>
</reference>
<sequence length="80" mass="8833">MSLIIKDETPQVLEGIPGSAIDNAVDGKIGIQPEANTPFAEQLRCRLKGIYNGLTIKCRNRVCDELFELVEELFPSPTCI</sequence>
<dbReference type="EMBL" id="BPLR01021319">
    <property type="protein sequence ID" value="GIX88414.1"/>
    <property type="molecule type" value="Genomic_DNA"/>
</dbReference>